<dbReference type="PANTHER" id="PTHR31022">
    <property type="entry name" value="CENTRIOLE, CILIA AND SPINDLE-ASSOCIATED PROTEIN"/>
    <property type="match status" value="1"/>
</dbReference>
<evidence type="ECO:0000256" key="1">
    <source>
        <dbReference type="SAM" id="MobiDB-lite"/>
    </source>
</evidence>
<evidence type="ECO:0000313" key="2">
    <source>
        <dbReference type="Ensembl" id="ENSSANP00000018862.1"/>
    </source>
</evidence>
<feature type="region of interest" description="Disordered" evidence="1">
    <location>
        <begin position="115"/>
        <end position="173"/>
    </location>
</feature>
<dbReference type="RefSeq" id="XP_016326647.1">
    <property type="nucleotide sequence ID" value="XM_016471161.1"/>
</dbReference>
<name>A0A671LI73_9TELE</name>
<dbReference type="GO" id="GO:0008017">
    <property type="term" value="F:microtubule binding"/>
    <property type="evidence" value="ECO:0007669"/>
    <property type="project" value="TreeGrafter"/>
</dbReference>
<feature type="compositionally biased region" description="Low complexity" evidence="1">
    <location>
        <begin position="87"/>
        <end position="98"/>
    </location>
</feature>
<feature type="compositionally biased region" description="Low complexity" evidence="1">
    <location>
        <begin position="50"/>
        <end position="63"/>
    </location>
</feature>
<dbReference type="Proteomes" id="UP000472260">
    <property type="component" value="Unassembled WGS sequence"/>
</dbReference>
<protein>
    <submittedName>
        <fullName evidence="2">Centriole, cilia and spindle-associated protein-like</fullName>
    </submittedName>
</protein>
<dbReference type="AlphaFoldDB" id="A0A671LI73"/>
<dbReference type="GeneID" id="107676587"/>
<dbReference type="OrthoDB" id="6616361at2759"/>
<dbReference type="GO" id="GO:0005819">
    <property type="term" value="C:spindle"/>
    <property type="evidence" value="ECO:0007669"/>
    <property type="project" value="TreeGrafter"/>
</dbReference>
<proteinExistence type="predicted"/>
<dbReference type="GO" id="GO:0036064">
    <property type="term" value="C:ciliary basal body"/>
    <property type="evidence" value="ECO:0007669"/>
    <property type="project" value="TreeGrafter"/>
</dbReference>
<reference evidence="2" key="1">
    <citation type="submission" date="2025-08" db="UniProtKB">
        <authorList>
            <consortium name="Ensembl"/>
        </authorList>
    </citation>
    <scope>IDENTIFICATION</scope>
</reference>
<feature type="compositionally biased region" description="Basic residues" evidence="1">
    <location>
        <begin position="146"/>
        <end position="163"/>
    </location>
</feature>
<feature type="compositionally biased region" description="Basic and acidic residues" evidence="1">
    <location>
        <begin position="164"/>
        <end position="173"/>
    </location>
</feature>
<evidence type="ECO:0000313" key="3">
    <source>
        <dbReference type="Proteomes" id="UP000472260"/>
    </source>
</evidence>
<feature type="compositionally biased region" description="Basic and acidic residues" evidence="1">
    <location>
        <begin position="69"/>
        <end position="81"/>
    </location>
</feature>
<keyword evidence="3" id="KW-1185">Reference proteome</keyword>
<dbReference type="KEGG" id="sanh:107676587"/>
<feature type="compositionally biased region" description="Basic and acidic residues" evidence="1">
    <location>
        <begin position="115"/>
        <end position="128"/>
    </location>
</feature>
<dbReference type="GO" id="GO:0035869">
    <property type="term" value="C:ciliary transition zone"/>
    <property type="evidence" value="ECO:0007669"/>
    <property type="project" value="TreeGrafter"/>
</dbReference>
<dbReference type="PANTHER" id="PTHR31022:SF5">
    <property type="entry name" value="CENTRIOLE, CILIA AND SPINDLE-ASSOCIATED PROTEIN-RELATED"/>
    <property type="match status" value="1"/>
</dbReference>
<dbReference type="GO" id="GO:1901673">
    <property type="term" value="P:regulation of mitotic spindle assembly"/>
    <property type="evidence" value="ECO:0007669"/>
    <property type="project" value="TreeGrafter"/>
</dbReference>
<accession>A0A671LI73</accession>
<organism evidence="2 3">
    <name type="scientific">Sinocyclocheilus anshuiensis</name>
    <dbReference type="NCBI Taxonomy" id="1608454"/>
    <lineage>
        <taxon>Eukaryota</taxon>
        <taxon>Metazoa</taxon>
        <taxon>Chordata</taxon>
        <taxon>Craniata</taxon>
        <taxon>Vertebrata</taxon>
        <taxon>Euteleostomi</taxon>
        <taxon>Actinopterygii</taxon>
        <taxon>Neopterygii</taxon>
        <taxon>Teleostei</taxon>
        <taxon>Ostariophysi</taxon>
        <taxon>Cypriniformes</taxon>
        <taxon>Cyprinidae</taxon>
        <taxon>Cyprininae</taxon>
        <taxon>Sinocyclocheilus</taxon>
    </lineage>
</organism>
<dbReference type="InterPro" id="IPR029774">
    <property type="entry name" value="CSAP"/>
</dbReference>
<dbReference type="Ensembl" id="ENSSANT00000020131.1">
    <property type="protein sequence ID" value="ENSSANP00000018862.1"/>
    <property type="gene ID" value="ENSSANG00000009899.1"/>
</dbReference>
<feature type="region of interest" description="Disordered" evidence="1">
    <location>
        <begin position="50"/>
        <end position="103"/>
    </location>
</feature>
<gene>
    <name evidence="2" type="primary">LOC107676587</name>
</gene>
<reference evidence="2" key="2">
    <citation type="submission" date="2025-09" db="UniProtKB">
        <authorList>
            <consortium name="Ensembl"/>
        </authorList>
    </citation>
    <scope>IDENTIFICATION</scope>
</reference>
<dbReference type="GO" id="GO:0005814">
    <property type="term" value="C:centriole"/>
    <property type="evidence" value="ECO:0007669"/>
    <property type="project" value="TreeGrafter"/>
</dbReference>
<dbReference type="Pfam" id="PF15748">
    <property type="entry name" value="CCSAP"/>
    <property type="match status" value="1"/>
</dbReference>
<sequence>MVTKRIRSEYMKKFKDPKWDTYAKCYEDLLKYRLSRRLLEQAHNPWFWGEWGSETGSSGKSTSLNQNKVEPERIHDKKAERSACVTQEPAAEPEPQAEVLNRGTADTKLVTRVAEQNHQEGEEERARESSPALNPETDTHILSTPKSKRRSSHKYTRSKVKPHANKDPEKENRHPFALYGAGERQTDMASKKTHNVGAAASTAEIHESALRVKTRRDVEKQMKRFGKQRARSADFENNRNKVVPDFNPWMTEYMRCFSARSR</sequence>